<dbReference type="Proteomes" id="UP000190061">
    <property type="component" value="Unassembled WGS sequence"/>
</dbReference>
<dbReference type="AlphaFoldDB" id="A0A1T4P091"/>
<dbReference type="OrthoDB" id="3296006at2"/>
<evidence type="ECO:0000256" key="1">
    <source>
        <dbReference type="SAM" id="SignalP"/>
    </source>
</evidence>
<keyword evidence="1" id="KW-0732">Signal</keyword>
<dbReference type="Pfam" id="PF00300">
    <property type="entry name" value="His_Phos_1"/>
    <property type="match status" value="1"/>
</dbReference>
<dbReference type="EMBL" id="FUXP01000002">
    <property type="protein sequence ID" value="SJZ84696.1"/>
    <property type="molecule type" value="Genomic_DNA"/>
</dbReference>
<evidence type="ECO:0000313" key="2">
    <source>
        <dbReference type="EMBL" id="SJZ84696.1"/>
    </source>
</evidence>
<name>A0A1T4P091_9GAMM</name>
<organism evidence="2 3">
    <name type="scientific">Lysobacter spongiicola DSM 21749</name>
    <dbReference type="NCBI Taxonomy" id="1122188"/>
    <lineage>
        <taxon>Bacteria</taxon>
        <taxon>Pseudomonadati</taxon>
        <taxon>Pseudomonadota</taxon>
        <taxon>Gammaproteobacteria</taxon>
        <taxon>Lysobacterales</taxon>
        <taxon>Lysobacteraceae</taxon>
        <taxon>Novilysobacter</taxon>
    </lineage>
</organism>
<dbReference type="SUPFAM" id="SSF53254">
    <property type="entry name" value="Phosphoglycerate mutase-like"/>
    <property type="match status" value="1"/>
</dbReference>
<dbReference type="SMART" id="SM00855">
    <property type="entry name" value="PGAM"/>
    <property type="match status" value="1"/>
</dbReference>
<feature type="signal peptide" evidence="1">
    <location>
        <begin position="1"/>
        <end position="20"/>
    </location>
</feature>
<accession>A0A1T4P091</accession>
<reference evidence="2 3" key="1">
    <citation type="submission" date="2017-02" db="EMBL/GenBank/DDBJ databases">
        <authorList>
            <person name="Peterson S.W."/>
        </authorList>
    </citation>
    <scope>NUCLEOTIDE SEQUENCE [LARGE SCALE GENOMIC DNA]</scope>
    <source>
        <strain evidence="2 3">DSM 21749</strain>
    </source>
</reference>
<dbReference type="Gene3D" id="3.40.50.1240">
    <property type="entry name" value="Phosphoglycerate mutase-like"/>
    <property type="match status" value="1"/>
</dbReference>
<dbReference type="InterPro" id="IPR013078">
    <property type="entry name" value="His_Pase_superF_clade-1"/>
</dbReference>
<evidence type="ECO:0000313" key="3">
    <source>
        <dbReference type="Proteomes" id="UP000190061"/>
    </source>
</evidence>
<protein>
    <submittedName>
        <fullName evidence="2">Broad specificity phosphatase PhoE</fullName>
    </submittedName>
</protein>
<dbReference type="RefSeq" id="WP_078757603.1">
    <property type="nucleotide sequence ID" value="NZ_FUXP01000002.1"/>
</dbReference>
<dbReference type="CDD" id="cd07067">
    <property type="entry name" value="HP_PGM_like"/>
    <property type="match status" value="1"/>
</dbReference>
<dbReference type="STRING" id="1122188.SAMN02745674_01005"/>
<dbReference type="PROSITE" id="PS51257">
    <property type="entry name" value="PROKAR_LIPOPROTEIN"/>
    <property type="match status" value="1"/>
</dbReference>
<sequence>MNPPRMLHRLLIATTLTVMSACSTSPVAEPAGATFVVVRHAEKADDGSKDPPLTGAGEERARRLAASLADAPVVAVYSTHLHRTTRTAEPTARLHGLPVTTYDPAEPAVDLAARLRSAHRAGTVLVVGHSNTAPAIASALCECEVPPMDEQEYGRTLTISPGSDGAPRLSLGH</sequence>
<proteinExistence type="predicted"/>
<keyword evidence="3" id="KW-1185">Reference proteome</keyword>
<gene>
    <name evidence="2" type="ORF">SAMN02745674_01005</name>
</gene>
<feature type="chain" id="PRO_5012142820" evidence="1">
    <location>
        <begin position="21"/>
        <end position="173"/>
    </location>
</feature>
<dbReference type="InterPro" id="IPR029033">
    <property type="entry name" value="His_PPase_superfam"/>
</dbReference>